<dbReference type="PROSITE" id="PS50112">
    <property type="entry name" value="PAS"/>
    <property type="match status" value="1"/>
</dbReference>
<dbReference type="InterPro" id="IPR000014">
    <property type="entry name" value="PAS"/>
</dbReference>
<dbReference type="SMART" id="SM00086">
    <property type="entry name" value="PAC"/>
    <property type="match status" value="1"/>
</dbReference>
<protein>
    <recommendedName>
        <fullName evidence="2">histidine kinase</fullName>
        <ecNumber evidence="2">2.7.13.3</ecNumber>
    </recommendedName>
</protein>
<proteinExistence type="predicted"/>
<dbReference type="SUPFAM" id="SSF47384">
    <property type="entry name" value="Homodimeric domain of signal transducing histidine kinase"/>
    <property type="match status" value="1"/>
</dbReference>
<keyword evidence="3" id="KW-0597">Phosphoprotein</keyword>
<dbReference type="PANTHER" id="PTHR43065:SF10">
    <property type="entry name" value="PEROXIDE STRESS-ACTIVATED HISTIDINE KINASE MAK3"/>
    <property type="match status" value="1"/>
</dbReference>
<dbReference type="Gene3D" id="3.30.565.10">
    <property type="entry name" value="Histidine kinase-like ATPase, C-terminal domain"/>
    <property type="match status" value="1"/>
</dbReference>
<dbReference type="Proteomes" id="UP000571084">
    <property type="component" value="Unassembled WGS sequence"/>
</dbReference>
<keyword evidence="9" id="KW-0812">Transmembrane</keyword>
<dbReference type="InterPro" id="IPR004358">
    <property type="entry name" value="Sig_transdc_His_kin-like_C"/>
</dbReference>
<sequence length="680" mass="75396">MPQTPLQRLSTLTAPGKQRSWRWLIPIFLVLLFLAVLFWLPWQSRQMEASDKQDQLIADTLWVEQAITFQLNRDAESVRLIASEITSNHLLAGDFIDRLRPLLKNSRELRKITWLDADNQIVASTEGLGSTSQDYIAQAVKSAQQVKDAKIPQFAPPYKLIDTANATYLDYSVPLYDERDGNQRHRYLGSLVSTYSVGAILDELVPWWFAQDNEISITDSDEVTIAKRASGGRGHDVYTQRRPLDLPGLSLILRTNSTKSAPKFLPNLLVGSVIALSLGLLWSLLALWRDIHRRLAAEDALRQQVAFRTAMENSLVTGLRARDLQGRVTYVNPAFCAMVGLGADQLVGKLPPMPYWAPEGLEEFQERFTKVLEGEVTPQFETVFLRANGERFPVLVFESALVDAQGQQTGWMGSILDISEPRRAEEMHRKQQEKLQSSARLASMGEIASTLAHELNQPLAAISSYTTGAINMLEAGTINAPQLKLALGKVNTQAQRAGQIIRSVHEFVKKRESIREPLAILTLVDNIMPLVELQAQAFNVAVRVEISPALPWISGDRMMLEQVLLNLTRNAIESMSENPANRRILRINAAALGLDTESPHVMVSVIDQGHGIPEAVAVGLFSPFYSTKADGMGMGLNICRTAIEFHGGTLSHTDNGGGGTIFQFSLPANVLHSQRATIKD</sequence>
<organism evidence="13 14">
    <name type="scientific">Glaciimonas immobilis</name>
    <dbReference type="NCBI Taxonomy" id="728004"/>
    <lineage>
        <taxon>Bacteria</taxon>
        <taxon>Pseudomonadati</taxon>
        <taxon>Pseudomonadota</taxon>
        <taxon>Betaproteobacteria</taxon>
        <taxon>Burkholderiales</taxon>
        <taxon>Oxalobacteraceae</taxon>
        <taxon>Glaciimonas</taxon>
    </lineage>
</organism>
<keyword evidence="9" id="KW-1133">Transmembrane helix</keyword>
<dbReference type="CDD" id="cd00082">
    <property type="entry name" value="HisKA"/>
    <property type="match status" value="1"/>
</dbReference>
<feature type="transmembrane region" description="Helical" evidence="9">
    <location>
        <begin position="20"/>
        <end position="42"/>
    </location>
</feature>
<dbReference type="SMART" id="SM00387">
    <property type="entry name" value="HATPase_c"/>
    <property type="match status" value="1"/>
</dbReference>
<evidence type="ECO:0000256" key="9">
    <source>
        <dbReference type="SAM" id="Phobius"/>
    </source>
</evidence>
<dbReference type="Pfam" id="PF02518">
    <property type="entry name" value="HATPase_c"/>
    <property type="match status" value="1"/>
</dbReference>
<evidence type="ECO:0000259" key="11">
    <source>
        <dbReference type="PROSITE" id="PS50112"/>
    </source>
</evidence>
<comment type="caution">
    <text evidence="13">The sequence shown here is derived from an EMBL/GenBank/DDBJ whole genome shotgun (WGS) entry which is preliminary data.</text>
</comment>
<dbReference type="Pfam" id="PF00989">
    <property type="entry name" value="PAS"/>
    <property type="match status" value="1"/>
</dbReference>
<name>A0A840RQD9_9BURK</name>
<feature type="domain" description="Histidine kinase" evidence="10">
    <location>
        <begin position="450"/>
        <end position="670"/>
    </location>
</feature>
<evidence type="ECO:0000259" key="12">
    <source>
        <dbReference type="PROSITE" id="PS50113"/>
    </source>
</evidence>
<dbReference type="InterPro" id="IPR036097">
    <property type="entry name" value="HisK_dim/P_sf"/>
</dbReference>
<evidence type="ECO:0000256" key="5">
    <source>
        <dbReference type="ARBA" id="ARBA00022741"/>
    </source>
</evidence>
<dbReference type="CDD" id="cd00130">
    <property type="entry name" value="PAS"/>
    <property type="match status" value="1"/>
</dbReference>
<dbReference type="EC" id="2.7.13.3" evidence="2"/>
<evidence type="ECO:0000256" key="8">
    <source>
        <dbReference type="ARBA" id="ARBA00023012"/>
    </source>
</evidence>
<dbReference type="RefSeq" id="WP_168055896.1">
    <property type="nucleotide sequence ID" value="NZ_JAAOZT010000007.1"/>
</dbReference>
<evidence type="ECO:0000256" key="1">
    <source>
        <dbReference type="ARBA" id="ARBA00000085"/>
    </source>
</evidence>
<feature type="domain" description="PAS" evidence="11">
    <location>
        <begin position="303"/>
        <end position="375"/>
    </location>
</feature>
<dbReference type="InterPro" id="IPR000700">
    <property type="entry name" value="PAS-assoc_C"/>
</dbReference>
<dbReference type="InterPro" id="IPR003594">
    <property type="entry name" value="HATPase_dom"/>
</dbReference>
<dbReference type="InterPro" id="IPR003661">
    <property type="entry name" value="HisK_dim/P_dom"/>
</dbReference>
<dbReference type="SUPFAM" id="SSF55785">
    <property type="entry name" value="PYP-like sensor domain (PAS domain)"/>
    <property type="match status" value="1"/>
</dbReference>
<dbReference type="PROSITE" id="PS50109">
    <property type="entry name" value="HIS_KIN"/>
    <property type="match status" value="1"/>
</dbReference>
<keyword evidence="6 13" id="KW-0418">Kinase</keyword>
<dbReference type="PROSITE" id="PS50113">
    <property type="entry name" value="PAC"/>
    <property type="match status" value="1"/>
</dbReference>
<dbReference type="InterPro" id="IPR001610">
    <property type="entry name" value="PAC"/>
</dbReference>
<comment type="catalytic activity">
    <reaction evidence="1">
        <text>ATP + protein L-histidine = ADP + protein N-phospho-L-histidine.</text>
        <dbReference type="EC" id="2.7.13.3"/>
    </reaction>
</comment>
<feature type="domain" description="PAC" evidence="12">
    <location>
        <begin position="378"/>
        <end position="430"/>
    </location>
</feature>
<dbReference type="InterPro" id="IPR013767">
    <property type="entry name" value="PAS_fold"/>
</dbReference>
<keyword evidence="14" id="KW-1185">Reference proteome</keyword>
<dbReference type="Gene3D" id="1.10.287.130">
    <property type="match status" value="1"/>
</dbReference>
<evidence type="ECO:0000256" key="4">
    <source>
        <dbReference type="ARBA" id="ARBA00022679"/>
    </source>
</evidence>
<dbReference type="InterPro" id="IPR035965">
    <property type="entry name" value="PAS-like_dom_sf"/>
</dbReference>
<keyword evidence="4 13" id="KW-0808">Transferase</keyword>
<dbReference type="PRINTS" id="PR00344">
    <property type="entry name" value="BCTRLSENSOR"/>
</dbReference>
<dbReference type="AlphaFoldDB" id="A0A840RQD9"/>
<dbReference type="InterPro" id="IPR005467">
    <property type="entry name" value="His_kinase_dom"/>
</dbReference>
<dbReference type="GO" id="GO:0005524">
    <property type="term" value="F:ATP binding"/>
    <property type="evidence" value="ECO:0007669"/>
    <property type="project" value="UniProtKB-KW"/>
</dbReference>
<evidence type="ECO:0000259" key="10">
    <source>
        <dbReference type="PROSITE" id="PS50109"/>
    </source>
</evidence>
<dbReference type="PANTHER" id="PTHR43065">
    <property type="entry name" value="SENSOR HISTIDINE KINASE"/>
    <property type="match status" value="1"/>
</dbReference>
<evidence type="ECO:0000256" key="2">
    <source>
        <dbReference type="ARBA" id="ARBA00012438"/>
    </source>
</evidence>
<dbReference type="InterPro" id="IPR036890">
    <property type="entry name" value="HATPase_C_sf"/>
</dbReference>
<evidence type="ECO:0000256" key="7">
    <source>
        <dbReference type="ARBA" id="ARBA00022840"/>
    </source>
</evidence>
<evidence type="ECO:0000313" key="14">
    <source>
        <dbReference type="Proteomes" id="UP000571084"/>
    </source>
</evidence>
<evidence type="ECO:0000313" key="13">
    <source>
        <dbReference type="EMBL" id="MBB5200617.1"/>
    </source>
</evidence>
<evidence type="ECO:0000256" key="3">
    <source>
        <dbReference type="ARBA" id="ARBA00022553"/>
    </source>
</evidence>
<feature type="transmembrane region" description="Helical" evidence="9">
    <location>
        <begin position="264"/>
        <end position="288"/>
    </location>
</feature>
<dbReference type="NCBIfam" id="TIGR00229">
    <property type="entry name" value="sensory_box"/>
    <property type="match status" value="1"/>
</dbReference>
<keyword evidence="8" id="KW-0902">Two-component regulatory system</keyword>
<dbReference type="SMART" id="SM00091">
    <property type="entry name" value="PAS"/>
    <property type="match status" value="1"/>
</dbReference>
<keyword evidence="7" id="KW-0067">ATP-binding</keyword>
<gene>
    <name evidence="13" type="ORF">HNR39_002459</name>
</gene>
<dbReference type="SMART" id="SM00388">
    <property type="entry name" value="HisKA"/>
    <property type="match status" value="1"/>
</dbReference>
<dbReference type="Gene3D" id="3.30.450.20">
    <property type="entry name" value="PAS domain"/>
    <property type="match status" value="1"/>
</dbReference>
<dbReference type="GO" id="GO:0006355">
    <property type="term" value="P:regulation of DNA-templated transcription"/>
    <property type="evidence" value="ECO:0007669"/>
    <property type="project" value="InterPro"/>
</dbReference>
<accession>A0A840RQD9</accession>
<evidence type="ECO:0000256" key="6">
    <source>
        <dbReference type="ARBA" id="ARBA00022777"/>
    </source>
</evidence>
<dbReference type="GO" id="GO:0000155">
    <property type="term" value="F:phosphorelay sensor kinase activity"/>
    <property type="evidence" value="ECO:0007669"/>
    <property type="project" value="InterPro"/>
</dbReference>
<keyword evidence="9" id="KW-0472">Membrane</keyword>
<dbReference type="SUPFAM" id="SSF55874">
    <property type="entry name" value="ATPase domain of HSP90 chaperone/DNA topoisomerase II/histidine kinase"/>
    <property type="match status" value="1"/>
</dbReference>
<dbReference type="EMBL" id="JACHHQ010000005">
    <property type="protein sequence ID" value="MBB5200617.1"/>
    <property type="molecule type" value="Genomic_DNA"/>
</dbReference>
<dbReference type="Pfam" id="PF00512">
    <property type="entry name" value="HisKA"/>
    <property type="match status" value="1"/>
</dbReference>
<keyword evidence="5" id="KW-0547">Nucleotide-binding</keyword>
<reference evidence="13 14" key="1">
    <citation type="submission" date="2020-08" db="EMBL/GenBank/DDBJ databases">
        <title>Genomic Encyclopedia of Type Strains, Phase IV (KMG-IV): sequencing the most valuable type-strain genomes for metagenomic binning, comparative biology and taxonomic classification.</title>
        <authorList>
            <person name="Goeker M."/>
        </authorList>
    </citation>
    <scope>NUCLEOTIDE SEQUENCE [LARGE SCALE GENOMIC DNA]</scope>
    <source>
        <strain evidence="13 14">DSM 23240</strain>
    </source>
</reference>